<proteinExistence type="predicted"/>
<keyword evidence="3" id="KW-1185">Reference proteome</keyword>
<feature type="compositionally biased region" description="Low complexity" evidence="1">
    <location>
        <begin position="9"/>
        <end position="30"/>
    </location>
</feature>
<reference evidence="2" key="1">
    <citation type="journal article" date="2020" name="Stud. Mycol.">
        <title>101 Dothideomycetes genomes: a test case for predicting lifestyles and emergence of pathogens.</title>
        <authorList>
            <person name="Haridas S."/>
            <person name="Albert R."/>
            <person name="Binder M."/>
            <person name="Bloem J."/>
            <person name="Labutti K."/>
            <person name="Salamov A."/>
            <person name="Andreopoulos B."/>
            <person name="Baker S."/>
            <person name="Barry K."/>
            <person name="Bills G."/>
            <person name="Bluhm B."/>
            <person name="Cannon C."/>
            <person name="Castanera R."/>
            <person name="Culley D."/>
            <person name="Daum C."/>
            <person name="Ezra D."/>
            <person name="Gonzalez J."/>
            <person name="Henrissat B."/>
            <person name="Kuo A."/>
            <person name="Liang C."/>
            <person name="Lipzen A."/>
            <person name="Lutzoni F."/>
            <person name="Magnuson J."/>
            <person name="Mondo S."/>
            <person name="Nolan M."/>
            <person name="Ohm R."/>
            <person name="Pangilinan J."/>
            <person name="Park H.-J."/>
            <person name="Ramirez L."/>
            <person name="Alfaro M."/>
            <person name="Sun H."/>
            <person name="Tritt A."/>
            <person name="Yoshinaga Y."/>
            <person name="Zwiers L.-H."/>
            <person name="Turgeon B."/>
            <person name="Goodwin S."/>
            <person name="Spatafora J."/>
            <person name="Crous P."/>
            <person name="Grigoriev I."/>
        </authorList>
    </citation>
    <scope>NUCLEOTIDE SEQUENCE</scope>
    <source>
        <strain evidence="2">CBS 122368</strain>
    </source>
</reference>
<accession>A0A6A6IVE4</accession>
<name>A0A6A6IVE4_9PLEO</name>
<evidence type="ECO:0000256" key="1">
    <source>
        <dbReference type="SAM" id="MobiDB-lite"/>
    </source>
</evidence>
<evidence type="ECO:0000313" key="3">
    <source>
        <dbReference type="Proteomes" id="UP000800094"/>
    </source>
</evidence>
<gene>
    <name evidence="2" type="ORF">BU26DRAFT_135040</name>
</gene>
<evidence type="ECO:0000313" key="2">
    <source>
        <dbReference type="EMBL" id="KAF2254218.1"/>
    </source>
</evidence>
<dbReference type="AlphaFoldDB" id="A0A6A6IVE4"/>
<sequence>MPHPLPSISMSPAPRPTTTTPPRSSRRTVTPPNPATPRLPLSPPRSAAPSSPRKFKSKTRNALLFVRSLYNGRRQLQCIRRFRLSPDQFALLQDAIFGDLRLGNWARDKLRWSYNSYTEDLVFRMASPLHEAFVEGLRALLQRKIADLRQDNATSDGARKSLDAISSGGSPVIGLGMQDTIIQRAPDISFLHQGARGGRPPFVSEIAVSQDGKAAFPAIAEQYLLATRGKIRTFLGVDIEYRDTQARWDTSLPPRWATYYVCRFETQRGADANGDPVDIGVAVASHEGTKFHDKTGVVSASSTISFSLCDFCPRRRSDATATHPTIDITHQELADVLASAEAAQRARDTLPAAATAHTDADDDLPSPAAVQYRFTKRAASKELDEDTEEDTTVADDEFSSFEANPQVKKPALEPRESLPRRVKKKTSQRRGRLID</sequence>
<protein>
    <submittedName>
        <fullName evidence="2">Uncharacterized protein</fullName>
    </submittedName>
</protein>
<feature type="compositionally biased region" description="Acidic residues" evidence="1">
    <location>
        <begin position="383"/>
        <end position="399"/>
    </location>
</feature>
<feature type="region of interest" description="Disordered" evidence="1">
    <location>
        <begin position="378"/>
        <end position="435"/>
    </location>
</feature>
<feature type="region of interest" description="Disordered" evidence="1">
    <location>
        <begin position="1"/>
        <end position="56"/>
    </location>
</feature>
<feature type="region of interest" description="Disordered" evidence="1">
    <location>
        <begin position="348"/>
        <end position="367"/>
    </location>
</feature>
<dbReference type="RefSeq" id="XP_033689222.1">
    <property type="nucleotide sequence ID" value="XM_033819730.1"/>
</dbReference>
<dbReference type="OrthoDB" id="3801251at2759"/>
<feature type="compositionally biased region" description="Basic and acidic residues" evidence="1">
    <location>
        <begin position="410"/>
        <end position="419"/>
    </location>
</feature>
<organism evidence="2 3">
    <name type="scientific">Trematosphaeria pertusa</name>
    <dbReference type="NCBI Taxonomy" id="390896"/>
    <lineage>
        <taxon>Eukaryota</taxon>
        <taxon>Fungi</taxon>
        <taxon>Dikarya</taxon>
        <taxon>Ascomycota</taxon>
        <taxon>Pezizomycotina</taxon>
        <taxon>Dothideomycetes</taxon>
        <taxon>Pleosporomycetidae</taxon>
        <taxon>Pleosporales</taxon>
        <taxon>Massarineae</taxon>
        <taxon>Trematosphaeriaceae</taxon>
        <taxon>Trematosphaeria</taxon>
    </lineage>
</organism>
<dbReference type="EMBL" id="ML987190">
    <property type="protein sequence ID" value="KAF2254218.1"/>
    <property type="molecule type" value="Genomic_DNA"/>
</dbReference>
<feature type="compositionally biased region" description="Pro residues" evidence="1">
    <location>
        <begin position="31"/>
        <end position="43"/>
    </location>
</feature>
<dbReference type="Proteomes" id="UP000800094">
    <property type="component" value="Unassembled WGS sequence"/>
</dbReference>
<feature type="compositionally biased region" description="Basic residues" evidence="1">
    <location>
        <begin position="420"/>
        <end position="435"/>
    </location>
</feature>
<dbReference type="GeneID" id="54573060"/>